<accession>A0A6G0ZQ90</accession>
<feature type="coiled-coil region" evidence="10">
    <location>
        <begin position="1370"/>
        <end position="1397"/>
    </location>
</feature>
<dbReference type="Proteomes" id="UP000478052">
    <property type="component" value="Unassembled WGS sequence"/>
</dbReference>
<feature type="coiled-coil region" evidence="10">
    <location>
        <begin position="752"/>
        <end position="779"/>
    </location>
</feature>
<reference evidence="11 12" key="1">
    <citation type="submission" date="2019-08" db="EMBL/GenBank/DDBJ databases">
        <title>Whole genome of Aphis craccivora.</title>
        <authorList>
            <person name="Voronova N.V."/>
            <person name="Shulinski R.S."/>
            <person name="Bandarenka Y.V."/>
            <person name="Zhorov D.G."/>
            <person name="Warner D."/>
        </authorList>
    </citation>
    <scope>NUCLEOTIDE SEQUENCE [LARGE SCALE GENOMIC DNA]</scope>
    <source>
        <strain evidence="11">180601</strain>
        <tissue evidence="11">Whole Body</tissue>
    </source>
</reference>
<keyword evidence="2" id="KW-0963">Cytoplasm</keyword>
<dbReference type="OrthoDB" id="6612087at2759"/>
<dbReference type="InterPro" id="IPR015943">
    <property type="entry name" value="WD40/YVTN_repeat-like_dom_sf"/>
</dbReference>
<protein>
    <recommendedName>
        <fullName evidence="9">Cilia- and flagella-associated protein 43</fullName>
    </recommendedName>
</protein>
<evidence type="ECO:0000256" key="1">
    <source>
        <dbReference type="ARBA" id="ARBA00004430"/>
    </source>
</evidence>
<evidence type="ECO:0000256" key="4">
    <source>
        <dbReference type="ARBA" id="ARBA00022737"/>
    </source>
</evidence>
<evidence type="ECO:0000256" key="8">
    <source>
        <dbReference type="ARBA" id="ARBA00023605"/>
    </source>
</evidence>
<dbReference type="PANTHER" id="PTHR14885">
    <property type="entry name" value="CILIA- AND FLAGELLA-ASSOCIATED PROTEIN 43-RELATED"/>
    <property type="match status" value="1"/>
</dbReference>
<dbReference type="PANTHER" id="PTHR14885:SF1">
    <property type="entry name" value="CILIA- AND FLAGELLA-ASSOCIATED PROTEIN 43"/>
    <property type="match status" value="1"/>
</dbReference>
<feature type="coiled-coil region" evidence="10">
    <location>
        <begin position="1536"/>
        <end position="1577"/>
    </location>
</feature>
<dbReference type="InterPro" id="IPR036322">
    <property type="entry name" value="WD40_repeat_dom_sf"/>
</dbReference>
<keyword evidence="11" id="KW-0969">Cilium</keyword>
<comment type="similarity">
    <text evidence="8">Belongs to the CFAP43 family.</text>
</comment>
<keyword evidence="5 10" id="KW-0175">Coiled coil</keyword>
<name>A0A6G0ZQ90_APHCR</name>
<keyword evidence="3" id="KW-0853">WD repeat</keyword>
<comment type="caution">
    <text evidence="11">The sequence shown here is derived from an EMBL/GenBank/DDBJ whole genome shotgun (WGS) entry which is preliminary data.</text>
</comment>
<evidence type="ECO:0000313" key="11">
    <source>
        <dbReference type="EMBL" id="KAF0773714.1"/>
    </source>
</evidence>
<evidence type="ECO:0000256" key="3">
    <source>
        <dbReference type="ARBA" id="ARBA00022574"/>
    </source>
</evidence>
<organism evidence="11 12">
    <name type="scientific">Aphis craccivora</name>
    <name type="common">Cowpea aphid</name>
    <dbReference type="NCBI Taxonomy" id="307492"/>
    <lineage>
        <taxon>Eukaryota</taxon>
        <taxon>Metazoa</taxon>
        <taxon>Ecdysozoa</taxon>
        <taxon>Arthropoda</taxon>
        <taxon>Hexapoda</taxon>
        <taxon>Insecta</taxon>
        <taxon>Pterygota</taxon>
        <taxon>Neoptera</taxon>
        <taxon>Paraneoptera</taxon>
        <taxon>Hemiptera</taxon>
        <taxon>Sternorrhyncha</taxon>
        <taxon>Aphidomorpha</taxon>
        <taxon>Aphidoidea</taxon>
        <taxon>Aphididae</taxon>
        <taxon>Aphidini</taxon>
        <taxon>Aphis</taxon>
        <taxon>Aphis</taxon>
    </lineage>
</organism>
<keyword evidence="11" id="KW-0282">Flagellum</keyword>
<sequence length="1640" mass="190984">MIIINQLFLKQIMEESKENITFKSLSEEEFYNQPDNTEKSENVSSKCVFARWLKPATVNELKFVSKDVLLVHVEKTLIFYDINTQKEDILIVGSKSTPGSGGDDNLCLESIGCFDYCDIDLLALAEHPPISKVVICLYPDLKVLATLIDSSCSAPYKSILFLRLEYLIGLRDYPAFDLIVWAWRIGEKLLVVDTGFIQPNQYLNLSAITAPTSRNDVYLSQTEHDVGCKLQLWTLFLSCKTVYAERTRVEMPSDALASGCWTPSGWYVFCDSLANVYRVQPGAPEPEMVVATADPISTKRGNGGGPDTLLCSNKQGFVLYAVNQDNRLTCFKDTKGIFTKIWTIVVDYVLQCMAAVKNDVYGWSDEGTLLRLTQKKQQVLKVYGSKIKYFTFIKLTDEMVATINHANILQVWNASTGEFKSKMKLNGTATDLCSNPFYHYIAITFKNGKMELLRTVPKVNKIECIAKIVLCDEDLSSIKFFSNGNICNVTSFPTGRFYYISITLGQECAVLREHQLGKRVIDIDIIDNEKSSFLTVLYSDLKNVENAGNNILIFDIHFNIVFKLKDIENYYTSIFKWSACNVQGALNIAFTVLRSKSIHLMTVDIVKENMLDLKTIPLDHQLKSIKAYTNGNHCITFSPDGSYNIYEFDDDGQWKKSIMVNCSHWQSGGLISAQIDNNVHNILTLSYQGNFMCTSFKGLLNRNSNRGIDKINFPIIEDNFETKGIGFEDGPESPKRMTWEMINQQNKLNESIVAYSNQKQQITQNFEKIKTELRHLLETNINGPEDIKIDIEEFDLNVDYRLSFREKCKLERKEYEEKILSDINNFKMETENIIKEKWDILFIKPKSIYCLKNIYKVDNYPISIIDQEIIEKANKIIEERILIRDKSEQVSSVEDPFFKNDFEVLDDESNSLESDYKQSNDLSMMGSISYEFIETIDTLNSQYNYHKLEMAEDEIILLKFMVNKLKHKFNQLFDDLFMEKQRQLDNLKEYNERLRIIETELRLACKIEPTEPLPIDYEWNKYEKIEELLHVNDNEVSVELYHKNMLSTKEISNDVNSSTEKRNNESVNLNNYRQRALIFMMDGVLEKRWEDELKKDIPKPQCIMSNKNPDDFTKDDLKAIDEYNTLTLTLKEERIKYKNILEEEKIKIHQHIAQIIEKFDNNVFILFEMRLKYNSAIDQENLKMLRLSKMLSDSDQRNHQIKRHNEKILELRETITGIDQIITETNKKIAKTEPNSLLNTIETLNHKNNILNKRFKSEFPSKLIYEQALIAYNRRPKIQGNTNYSSILGYQFVNTIMDSTDDKLQLLTSEFVKYLDTLRVYDDYKYVDDYKLNMDRETWHKVCNFRRMKIESEFKISTCQKDATDKDNLLDSLKRNKEDKEAMIEKLKMSINRLENQDLYYEDNPEIQLVVTQGNVEISLTGHFSDFENTTLISKNAIDEVNSEIKKMGNTKIDALSNLLKFKRKCRFLKWEHDILKKHKIPLYKFRFDLITSMKITENVLNYLKFKMKGINNAEQAEQNVDKELAAIKFTYTKQKKKLNEKLNEMLKTVRDTKNKNKKADEDIDQMTCELTELKCLIDYSLNDKLMRHSSEKMKNIMKFTQINSKVLELHKEIEALQIELELLLLKTFPTLYTNFSKNN</sequence>
<evidence type="ECO:0000313" key="12">
    <source>
        <dbReference type="Proteomes" id="UP000478052"/>
    </source>
</evidence>
<keyword evidence="6" id="KW-0206">Cytoskeleton</keyword>
<keyword evidence="7" id="KW-0966">Cell projection</keyword>
<evidence type="ECO:0000256" key="2">
    <source>
        <dbReference type="ARBA" id="ARBA00022490"/>
    </source>
</evidence>
<proteinExistence type="inferred from homology"/>
<dbReference type="GO" id="GO:0005930">
    <property type="term" value="C:axoneme"/>
    <property type="evidence" value="ECO:0007669"/>
    <property type="project" value="UniProtKB-SubCell"/>
</dbReference>
<comment type="subcellular location">
    <subcellularLocation>
        <location evidence="1">Cytoplasm</location>
        <location evidence="1">Cytoskeleton</location>
        <location evidence="1">Cilium axoneme</location>
    </subcellularLocation>
</comment>
<dbReference type="EMBL" id="VUJU01000036">
    <property type="protein sequence ID" value="KAF0773714.1"/>
    <property type="molecule type" value="Genomic_DNA"/>
</dbReference>
<dbReference type="Gene3D" id="2.130.10.10">
    <property type="entry name" value="YVTN repeat-like/Quinoprotein amine dehydrogenase"/>
    <property type="match status" value="2"/>
</dbReference>
<evidence type="ECO:0000256" key="9">
    <source>
        <dbReference type="ARBA" id="ARBA00023662"/>
    </source>
</evidence>
<evidence type="ECO:0000256" key="7">
    <source>
        <dbReference type="ARBA" id="ARBA00023273"/>
    </source>
</evidence>
<evidence type="ECO:0000256" key="5">
    <source>
        <dbReference type="ARBA" id="ARBA00023054"/>
    </source>
</evidence>
<gene>
    <name evidence="11" type="ORF">FWK35_00000659</name>
</gene>
<evidence type="ECO:0000256" key="10">
    <source>
        <dbReference type="SAM" id="Coils"/>
    </source>
</evidence>
<dbReference type="GO" id="GO:0003341">
    <property type="term" value="P:cilium movement"/>
    <property type="evidence" value="ECO:0007669"/>
    <property type="project" value="UniProtKB-ARBA"/>
</dbReference>
<dbReference type="SUPFAM" id="SSF50978">
    <property type="entry name" value="WD40 repeat-like"/>
    <property type="match status" value="1"/>
</dbReference>
<dbReference type="Pfam" id="PF25828">
    <property type="entry name" value="CC_Cfap43"/>
    <property type="match status" value="1"/>
</dbReference>
<keyword evidence="12" id="KW-1185">Reference proteome</keyword>
<dbReference type="GO" id="GO:0060271">
    <property type="term" value="P:cilium assembly"/>
    <property type="evidence" value="ECO:0007669"/>
    <property type="project" value="TreeGrafter"/>
</dbReference>
<keyword evidence="4" id="KW-0677">Repeat</keyword>
<evidence type="ECO:0000256" key="6">
    <source>
        <dbReference type="ARBA" id="ARBA00023212"/>
    </source>
</evidence>